<dbReference type="EnsemblBacteria" id="ADE04187">
    <property type="protein sequence ID" value="ADE04187"/>
    <property type="gene ID" value="HVO_0178"/>
</dbReference>
<name>D4GZC2_HALVD</name>
<evidence type="ECO:0000313" key="3">
    <source>
        <dbReference type="Proteomes" id="UP000008243"/>
    </source>
</evidence>
<organism evidence="2 3">
    <name type="scientific">Haloferax volcanii (strain ATCC 29605 / DSM 3757 / JCM 8879 / NBRC 14742 / NCIMB 2012 / VKM B-1768 / DS2)</name>
    <name type="common">Halobacterium volcanii</name>
    <dbReference type="NCBI Taxonomy" id="309800"/>
    <lineage>
        <taxon>Archaea</taxon>
        <taxon>Methanobacteriati</taxon>
        <taxon>Methanobacteriota</taxon>
        <taxon>Stenosarchaea group</taxon>
        <taxon>Halobacteria</taxon>
        <taxon>Halobacteriales</taxon>
        <taxon>Haloferacaceae</taxon>
        <taxon>Haloferax</taxon>
    </lineage>
</organism>
<dbReference type="PaxDb" id="309800-C498_19144"/>
<feature type="compositionally biased region" description="Basic and acidic residues" evidence="1">
    <location>
        <begin position="63"/>
        <end position="73"/>
    </location>
</feature>
<evidence type="ECO:0000256" key="1">
    <source>
        <dbReference type="SAM" id="MobiDB-lite"/>
    </source>
</evidence>
<dbReference type="KEGG" id="hvo:HVO_0178"/>
<dbReference type="Proteomes" id="UP000008243">
    <property type="component" value="Chromosome"/>
</dbReference>
<accession>D4GZC2</accession>
<proteinExistence type="predicted"/>
<dbReference type="AlphaFoldDB" id="D4GZC2"/>
<keyword evidence="3" id="KW-1185">Reference proteome</keyword>
<dbReference type="STRING" id="309800.HVO_0178"/>
<reference evidence="2 3" key="1">
    <citation type="journal article" date="2010" name="PLoS ONE">
        <title>The complete genome sequence of Haloferax volcanii DS2, a model archaeon.</title>
        <authorList>
            <person name="Hartman A.L."/>
            <person name="Norais C."/>
            <person name="Badger J.H."/>
            <person name="Delmas S."/>
            <person name="Haldenby S."/>
            <person name="Madupu R."/>
            <person name="Robinson J."/>
            <person name="Khouri H."/>
            <person name="Ren Q."/>
            <person name="Lowe T.M."/>
            <person name="Maupin-Furlow J."/>
            <person name="Pohlschroder M."/>
            <person name="Daniels C."/>
            <person name="Pfeiffer F."/>
            <person name="Allers T."/>
            <person name="Eisen J.A."/>
        </authorList>
    </citation>
    <scope>NUCLEOTIDE SEQUENCE [LARGE SCALE GENOMIC DNA]</scope>
    <source>
        <strain evidence="3">ATCC 29605 / DSM 3757 / JCM 8879 / NBRC 14742 / NCIMB 2012 / VKM B-1768 / DS2</strain>
    </source>
</reference>
<protein>
    <submittedName>
        <fullName evidence="2">Uncharacterized protein</fullName>
    </submittedName>
</protein>
<dbReference type="EMBL" id="CP001956">
    <property type="protein sequence ID" value="ADE04187.1"/>
    <property type="molecule type" value="Genomic_DNA"/>
</dbReference>
<feature type="region of interest" description="Disordered" evidence="1">
    <location>
        <begin position="49"/>
        <end position="81"/>
    </location>
</feature>
<sequence>MRDREDEPARRRMTHEDFVLRNYIHFYFRIRSERVEHISLHNRVATMHETNVTETADSAALRPEQRVPKRRSEGPSTEANG</sequence>
<dbReference type="HOGENOM" id="CLU_2565656_0_0_2"/>
<gene>
    <name evidence="2" type="ordered locus">HVO_0178</name>
</gene>
<evidence type="ECO:0000313" key="2">
    <source>
        <dbReference type="EMBL" id="ADE04187.1"/>
    </source>
</evidence>